<accession>A0ABN1YWW1</accession>
<feature type="region of interest" description="Disordered" evidence="1">
    <location>
        <begin position="72"/>
        <end position="95"/>
    </location>
</feature>
<evidence type="ECO:0000313" key="2">
    <source>
        <dbReference type="EMBL" id="GAA1423500.1"/>
    </source>
</evidence>
<reference evidence="2 3" key="1">
    <citation type="journal article" date="2019" name="Int. J. Syst. Evol. Microbiol.">
        <title>The Global Catalogue of Microorganisms (GCM) 10K type strain sequencing project: providing services to taxonomists for standard genome sequencing and annotation.</title>
        <authorList>
            <consortium name="The Broad Institute Genomics Platform"/>
            <consortium name="The Broad Institute Genome Sequencing Center for Infectious Disease"/>
            <person name="Wu L."/>
            <person name="Ma J."/>
        </authorList>
    </citation>
    <scope>NUCLEOTIDE SEQUENCE [LARGE SCALE GENOMIC DNA]</scope>
    <source>
        <strain evidence="2 3">JCM 11756</strain>
    </source>
</reference>
<evidence type="ECO:0008006" key="4">
    <source>
        <dbReference type="Google" id="ProtNLM"/>
    </source>
</evidence>
<dbReference type="Proteomes" id="UP001500973">
    <property type="component" value="Unassembled WGS sequence"/>
</dbReference>
<dbReference type="RefSeq" id="WP_344012747.1">
    <property type="nucleotide sequence ID" value="NZ_BAAAIZ010000033.1"/>
</dbReference>
<protein>
    <recommendedName>
        <fullName evidence="4">DUF1127 domain-containing protein</fullName>
    </recommendedName>
</protein>
<evidence type="ECO:0000313" key="3">
    <source>
        <dbReference type="Proteomes" id="UP001500973"/>
    </source>
</evidence>
<proteinExistence type="predicted"/>
<dbReference type="EMBL" id="BAAAIZ010000033">
    <property type="protein sequence ID" value="GAA1423500.1"/>
    <property type="molecule type" value="Genomic_DNA"/>
</dbReference>
<sequence>MLAPQLGAFAALVIHWPGLSYALRVTMSPDYQTQLAAFLGLPDDELSRPLWEVPWNERRAFLAARTRRQFARRSADDDFQMPEEHQRVTDWADTE</sequence>
<evidence type="ECO:0000256" key="1">
    <source>
        <dbReference type="SAM" id="MobiDB-lite"/>
    </source>
</evidence>
<comment type="caution">
    <text evidence="2">The sequence shown here is derived from an EMBL/GenBank/DDBJ whole genome shotgun (WGS) entry which is preliminary data.</text>
</comment>
<feature type="compositionally biased region" description="Basic and acidic residues" evidence="1">
    <location>
        <begin position="82"/>
        <end position="95"/>
    </location>
</feature>
<organism evidence="2 3">
    <name type="scientific">Streptomyces thermospinosisporus</name>
    <dbReference type="NCBI Taxonomy" id="161482"/>
    <lineage>
        <taxon>Bacteria</taxon>
        <taxon>Bacillati</taxon>
        <taxon>Actinomycetota</taxon>
        <taxon>Actinomycetes</taxon>
        <taxon>Kitasatosporales</taxon>
        <taxon>Streptomycetaceae</taxon>
        <taxon>Streptomyces</taxon>
    </lineage>
</organism>
<keyword evidence="3" id="KW-1185">Reference proteome</keyword>
<name>A0ABN1YWW1_9ACTN</name>
<gene>
    <name evidence="2" type="ORF">GCM10009601_26850</name>
</gene>